<keyword evidence="4" id="KW-1185">Reference proteome</keyword>
<dbReference type="AlphaFoldDB" id="A0A2T9YJP4"/>
<name>A0A2T9YJP4_9FUNG</name>
<gene>
    <name evidence="3" type="ORF">BB559_003694</name>
</gene>
<organism evidence="3 4">
    <name type="scientific">Furculomyces boomerangus</name>
    <dbReference type="NCBI Taxonomy" id="61424"/>
    <lineage>
        <taxon>Eukaryota</taxon>
        <taxon>Fungi</taxon>
        <taxon>Fungi incertae sedis</taxon>
        <taxon>Zoopagomycota</taxon>
        <taxon>Kickxellomycotina</taxon>
        <taxon>Harpellomycetes</taxon>
        <taxon>Harpellales</taxon>
        <taxon>Harpellaceae</taxon>
        <taxon>Furculomyces</taxon>
    </lineage>
</organism>
<feature type="compositionally biased region" description="Polar residues" evidence="1">
    <location>
        <begin position="89"/>
        <end position="103"/>
    </location>
</feature>
<protein>
    <submittedName>
        <fullName evidence="3">Uncharacterized protein</fullName>
    </submittedName>
</protein>
<keyword evidence="2" id="KW-0732">Signal</keyword>
<evidence type="ECO:0000256" key="2">
    <source>
        <dbReference type="SAM" id="SignalP"/>
    </source>
</evidence>
<feature type="chain" id="PRO_5015570376" evidence="2">
    <location>
        <begin position="19"/>
        <end position="327"/>
    </location>
</feature>
<accession>A0A2T9YJP4</accession>
<feature type="signal peptide" evidence="2">
    <location>
        <begin position="1"/>
        <end position="18"/>
    </location>
</feature>
<evidence type="ECO:0000313" key="3">
    <source>
        <dbReference type="EMBL" id="PVU92566.1"/>
    </source>
</evidence>
<dbReference type="EMBL" id="MBFT01000358">
    <property type="protein sequence ID" value="PVU92566.1"/>
    <property type="molecule type" value="Genomic_DNA"/>
</dbReference>
<dbReference type="Proteomes" id="UP000245699">
    <property type="component" value="Unassembled WGS sequence"/>
</dbReference>
<feature type="region of interest" description="Disordered" evidence="1">
    <location>
        <begin position="84"/>
        <end position="103"/>
    </location>
</feature>
<evidence type="ECO:0000256" key="1">
    <source>
        <dbReference type="SAM" id="MobiDB-lite"/>
    </source>
</evidence>
<comment type="caution">
    <text evidence="3">The sequence shown here is derived from an EMBL/GenBank/DDBJ whole genome shotgun (WGS) entry which is preliminary data.</text>
</comment>
<reference evidence="3 4" key="1">
    <citation type="journal article" date="2018" name="MBio">
        <title>Comparative Genomics Reveals the Core Gene Toolbox for the Fungus-Insect Symbiosis.</title>
        <authorList>
            <person name="Wang Y."/>
            <person name="Stata M."/>
            <person name="Wang W."/>
            <person name="Stajich J.E."/>
            <person name="White M.M."/>
            <person name="Moncalvo J.M."/>
        </authorList>
    </citation>
    <scope>NUCLEOTIDE SEQUENCE [LARGE SCALE GENOMIC DNA]</scope>
    <source>
        <strain evidence="3 4">AUS-77-4</strain>
    </source>
</reference>
<sequence>MKITISAIHISLLSAALGLPSGPGNTGFLNPTAGNANIINSMLAYEYLSDYFGVPSNARYGLPTGNGDSAGLGGYSNLSNALSNIASSQPNSDTTTTPGTDLNNISGEDLVELLGPGPNTNSTQESSVSKRGYVPMSRDWGVSGITLLGYMLKRDDPEAQKNVVQQLSKRGYVPMSRDWGVSGITLLGYMLKREDPASDSQLSKRGYVPMSRDWGVSGITLLGYMMKRGDSNQVSKRGYVPMSRDWGVSGITLLGYMLKRGLEEEAKDNKMNKRDSNNSDLLGSDLIGYFAKRGLESQVEDITHEGPQRPLIKGTELFNKMMLNELV</sequence>
<dbReference type="STRING" id="61424.A0A2T9YJP4"/>
<proteinExistence type="predicted"/>
<evidence type="ECO:0000313" key="4">
    <source>
        <dbReference type="Proteomes" id="UP000245699"/>
    </source>
</evidence>